<organism evidence="3 4">
    <name type="scientific">Halocaridina rubra</name>
    <name type="common">Hawaiian red shrimp</name>
    <dbReference type="NCBI Taxonomy" id="373956"/>
    <lineage>
        <taxon>Eukaryota</taxon>
        <taxon>Metazoa</taxon>
        <taxon>Ecdysozoa</taxon>
        <taxon>Arthropoda</taxon>
        <taxon>Crustacea</taxon>
        <taxon>Multicrustacea</taxon>
        <taxon>Malacostraca</taxon>
        <taxon>Eumalacostraca</taxon>
        <taxon>Eucarida</taxon>
        <taxon>Decapoda</taxon>
        <taxon>Pleocyemata</taxon>
        <taxon>Caridea</taxon>
        <taxon>Atyoidea</taxon>
        <taxon>Atyidae</taxon>
        <taxon>Halocaridina</taxon>
    </lineage>
</organism>
<dbReference type="Proteomes" id="UP001381693">
    <property type="component" value="Unassembled WGS sequence"/>
</dbReference>
<feature type="signal peptide" evidence="1">
    <location>
        <begin position="1"/>
        <end position="16"/>
    </location>
</feature>
<dbReference type="PANTHER" id="PTHR22933:SF43">
    <property type="entry name" value="LP10131P"/>
    <property type="match status" value="1"/>
</dbReference>
<dbReference type="PANTHER" id="PTHR22933">
    <property type="entry name" value="FI18007P1-RELATED"/>
    <property type="match status" value="1"/>
</dbReference>
<evidence type="ECO:0000256" key="1">
    <source>
        <dbReference type="SAM" id="SignalP"/>
    </source>
</evidence>
<reference evidence="3 4" key="1">
    <citation type="submission" date="2023-11" db="EMBL/GenBank/DDBJ databases">
        <title>Halocaridina rubra genome assembly.</title>
        <authorList>
            <person name="Smith C."/>
        </authorList>
    </citation>
    <scope>NUCLEOTIDE SEQUENCE [LARGE SCALE GENOMIC DNA]</scope>
    <source>
        <strain evidence="3">EP-1</strain>
        <tissue evidence="3">Whole</tissue>
    </source>
</reference>
<dbReference type="GO" id="GO:0008061">
    <property type="term" value="F:chitin binding"/>
    <property type="evidence" value="ECO:0007669"/>
    <property type="project" value="InterPro"/>
</dbReference>
<proteinExistence type="predicted"/>
<sequence length="306" mass="34797">MLKFLLLTALLASAHALPREKGERVFNPLEHVPGRGPSAHNTYPRQISVGNYPQHTLYSQQVQPLAPEPKPELSSLTDERLQQTSNSILARLRGRPHHNLQPIGQISTMRQNPQPVTAQGSIALPSNLHQELWNSLYRNPPGGALLIGSNPPNFPIEKRLISNYTKLRSHVTDNFRCDDSQAGYAGYGYYADVENDCQIFHICLPWHQLYPNVFKQPLTYQYSFICPNQTVFSQDTMSCSYRSEALPCDDSPALFWLNRNFFRLVPDGAGGLRHAMVFESLKEPLKYDYLERAKEEPVGRRISPQR</sequence>
<feature type="chain" id="PRO_5042889339" description="Chitin-binding type-2 domain-containing protein" evidence="1">
    <location>
        <begin position="17"/>
        <end position="306"/>
    </location>
</feature>
<keyword evidence="1" id="KW-0732">Signal</keyword>
<name>A0AAN8X575_HALRR</name>
<dbReference type="GO" id="GO:0005576">
    <property type="term" value="C:extracellular region"/>
    <property type="evidence" value="ECO:0007669"/>
    <property type="project" value="InterPro"/>
</dbReference>
<gene>
    <name evidence="3" type="ORF">SK128_017682</name>
</gene>
<evidence type="ECO:0000259" key="2">
    <source>
        <dbReference type="PROSITE" id="PS50940"/>
    </source>
</evidence>
<dbReference type="Pfam" id="PF01607">
    <property type="entry name" value="CBM_14"/>
    <property type="match status" value="1"/>
</dbReference>
<dbReference type="PROSITE" id="PS50940">
    <property type="entry name" value="CHIT_BIND_II"/>
    <property type="match status" value="1"/>
</dbReference>
<keyword evidence="4" id="KW-1185">Reference proteome</keyword>
<accession>A0AAN8X575</accession>
<protein>
    <recommendedName>
        <fullName evidence="2">Chitin-binding type-2 domain-containing protein</fullName>
    </recommendedName>
</protein>
<dbReference type="InterPro" id="IPR052976">
    <property type="entry name" value="Scoloptoxin-like"/>
</dbReference>
<feature type="domain" description="Chitin-binding type-2" evidence="2">
    <location>
        <begin position="174"/>
        <end position="250"/>
    </location>
</feature>
<dbReference type="AlphaFoldDB" id="A0AAN8X575"/>
<comment type="caution">
    <text evidence="3">The sequence shown here is derived from an EMBL/GenBank/DDBJ whole genome shotgun (WGS) entry which is preliminary data.</text>
</comment>
<evidence type="ECO:0000313" key="3">
    <source>
        <dbReference type="EMBL" id="KAK7078121.1"/>
    </source>
</evidence>
<evidence type="ECO:0000313" key="4">
    <source>
        <dbReference type="Proteomes" id="UP001381693"/>
    </source>
</evidence>
<dbReference type="InterPro" id="IPR002557">
    <property type="entry name" value="Chitin-bd_dom"/>
</dbReference>
<dbReference type="EMBL" id="JAXCGZ010008004">
    <property type="protein sequence ID" value="KAK7078121.1"/>
    <property type="molecule type" value="Genomic_DNA"/>
</dbReference>